<sequence>MKFNERKKLETLKAIAETLNQSHDKKDMLQSVLKALIDISHFESGWIFLQNENMELMADEGLPPALSKDDKRPMCGEEDCYCISRFTRGRLTKATTIIECKRLKDAINEGKYETGGLTHHATVPLKTPEKMYGLLNVGASGRTAYIDEELDLLESIALQIGTALKRLEQVEKEEQRGRLLTALSDFVTNLRKERNVHQFGAHAGSDLIQLFDLHYLDMIIQKERFRQGDQTCSHKVTFPFTKGGGRLTAGRRKPFQTIEKEVMQLAVQHIELAYRDLILQDKEKVMARIEERNRLAQDLHDSVSQLLYSIVLTAKAARQLNQDQKLAAPLQDLNELSSQALKEMRTLIAKKKASGLEEGLLTGLTRYAERLQLQAYTESEGSMTIPDHIEETLMRIGQEAIHNVKKHAQTSDVYIALQRTEKGFRLIIKDDGAGFHVNKYKDIHSFGLKGMKERAAVYNGQVCIESQPSRGTTVTVFMPDGGEKI</sequence>
<evidence type="ECO:0000259" key="6">
    <source>
        <dbReference type="Pfam" id="PF02518"/>
    </source>
</evidence>
<dbReference type="GO" id="GO:0016020">
    <property type="term" value="C:membrane"/>
    <property type="evidence" value="ECO:0007669"/>
    <property type="project" value="InterPro"/>
</dbReference>
<keyword evidence="3" id="KW-0808">Transferase</keyword>
<accession>A0A4R3MSF6</accession>
<dbReference type="Proteomes" id="UP000294650">
    <property type="component" value="Unassembled WGS sequence"/>
</dbReference>
<reference evidence="9 10" key="1">
    <citation type="submission" date="2019-03" db="EMBL/GenBank/DDBJ databases">
        <title>Genomic Encyclopedia of Type Strains, Phase IV (KMG-IV): sequencing the most valuable type-strain genomes for metagenomic binning, comparative biology and taxonomic classification.</title>
        <authorList>
            <person name="Goeker M."/>
        </authorList>
    </citation>
    <scope>NUCLEOTIDE SEQUENCE [LARGE SCALE GENOMIC DNA]</scope>
    <source>
        <strain evidence="9 10">DSM 25894</strain>
    </source>
</reference>
<feature type="domain" description="GAF" evidence="8">
    <location>
        <begin position="23"/>
        <end position="164"/>
    </location>
</feature>
<proteinExistence type="predicted"/>
<dbReference type="InterPro" id="IPR029016">
    <property type="entry name" value="GAF-like_dom_sf"/>
</dbReference>
<evidence type="ECO:0000313" key="10">
    <source>
        <dbReference type="Proteomes" id="UP000294650"/>
    </source>
</evidence>
<dbReference type="InterPro" id="IPR003594">
    <property type="entry name" value="HATPase_dom"/>
</dbReference>
<dbReference type="Pfam" id="PF07730">
    <property type="entry name" value="HisKA_3"/>
    <property type="match status" value="1"/>
</dbReference>
<dbReference type="CDD" id="cd16917">
    <property type="entry name" value="HATPase_UhpB-NarQ-NarX-like"/>
    <property type="match status" value="1"/>
</dbReference>
<dbReference type="Gene3D" id="3.30.565.10">
    <property type="entry name" value="Histidine kinase-like ATPase, C-terminal domain"/>
    <property type="match status" value="1"/>
</dbReference>
<keyword evidence="5" id="KW-0902">Two-component regulatory system</keyword>
<evidence type="ECO:0000259" key="7">
    <source>
        <dbReference type="Pfam" id="PF07730"/>
    </source>
</evidence>
<feature type="domain" description="Histidine kinase/HSP90-like ATPase" evidence="6">
    <location>
        <begin position="390"/>
        <end position="480"/>
    </location>
</feature>
<dbReference type="PANTHER" id="PTHR24421">
    <property type="entry name" value="NITRATE/NITRITE SENSOR PROTEIN NARX-RELATED"/>
    <property type="match status" value="1"/>
</dbReference>
<evidence type="ECO:0000313" key="9">
    <source>
        <dbReference type="EMBL" id="TCT18001.1"/>
    </source>
</evidence>
<dbReference type="OrthoDB" id="9795828at2"/>
<dbReference type="EMBL" id="SMAN01000025">
    <property type="protein sequence ID" value="TCT18001.1"/>
    <property type="molecule type" value="Genomic_DNA"/>
</dbReference>
<dbReference type="AlphaFoldDB" id="A0A4R3MSF6"/>
<dbReference type="InterPro" id="IPR011712">
    <property type="entry name" value="Sig_transdc_His_kin_sub3_dim/P"/>
</dbReference>
<evidence type="ECO:0000256" key="4">
    <source>
        <dbReference type="ARBA" id="ARBA00022777"/>
    </source>
</evidence>
<evidence type="ECO:0000256" key="1">
    <source>
        <dbReference type="ARBA" id="ARBA00000085"/>
    </source>
</evidence>
<keyword evidence="10" id="KW-1185">Reference proteome</keyword>
<comment type="catalytic activity">
    <reaction evidence="1">
        <text>ATP + protein L-histidine = ADP + protein N-phospho-L-histidine.</text>
        <dbReference type="EC" id="2.7.13.3"/>
    </reaction>
</comment>
<dbReference type="Gene3D" id="3.30.450.40">
    <property type="match status" value="1"/>
</dbReference>
<protein>
    <recommendedName>
        <fullName evidence="2">histidine kinase</fullName>
        <ecNumber evidence="2">2.7.13.3</ecNumber>
    </recommendedName>
</protein>
<dbReference type="GO" id="GO:0000155">
    <property type="term" value="F:phosphorelay sensor kinase activity"/>
    <property type="evidence" value="ECO:0007669"/>
    <property type="project" value="InterPro"/>
</dbReference>
<feature type="domain" description="Signal transduction histidine kinase subgroup 3 dimerisation and phosphoacceptor" evidence="7">
    <location>
        <begin position="291"/>
        <end position="349"/>
    </location>
</feature>
<dbReference type="Pfam" id="PF13185">
    <property type="entry name" value="GAF_2"/>
    <property type="match status" value="1"/>
</dbReference>
<dbReference type="RefSeq" id="WP_132372832.1">
    <property type="nucleotide sequence ID" value="NZ_SMAN01000025.1"/>
</dbReference>
<keyword evidence="4 9" id="KW-0418">Kinase</keyword>
<dbReference type="SUPFAM" id="SSF55781">
    <property type="entry name" value="GAF domain-like"/>
    <property type="match status" value="1"/>
</dbReference>
<dbReference type="Gene3D" id="1.20.5.1930">
    <property type="match status" value="1"/>
</dbReference>
<comment type="caution">
    <text evidence="9">The sequence shown here is derived from an EMBL/GenBank/DDBJ whole genome shotgun (WGS) entry which is preliminary data.</text>
</comment>
<dbReference type="Pfam" id="PF02518">
    <property type="entry name" value="HATPase_c"/>
    <property type="match status" value="1"/>
</dbReference>
<dbReference type="InterPro" id="IPR050482">
    <property type="entry name" value="Sensor_HK_TwoCompSys"/>
</dbReference>
<gene>
    <name evidence="9" type="ORF">EDD68_12512</name>
</gene>
<evidence type="ECO:0000256" key="3">
    <source>
        <dbReference type="ARBA" id="ARBA00022679"/>
    </source>
</evidence>
<dbReference type="PANTHER" id="PTHR24421:SF40">
    <property type="entry name" value="SENSOR HISTIDINE KINASE YHCY"/>
    <property type="match status" value="1"/>
</dbReference>
<dbReference type="InterPro" id="IPR003018">
    <property type="entry name" value="GAF"/>
</dbReference>
<name>A0A4R3MSF6_9BACI</name>
<evidence type="ECO:0000256" key="2">
    <source>
        <dbReference type="ARBA" id="ARBA00012438"/>
    </source>
</evidence>
<evidence type="ECO:0000259" key="8">
    <source>
        <dbReference type="Pfam" id="PF13185"/>
    </source>
</evidence>
<organism evidence="9 10">
    <name type="scientific">Melghiribacillus thermohalophilus</name>
    <dbReference type="NCBI Taxonomy" id="1324956"/>
    <lineage>
        <taxon>Bacteria</taxon>
        <taxon>Bacillati</taxon>
        <taxon>Bacillota</taxon>
        <taxon>Bacilli</taxon>
        <taxon>Bacillales</taxon>
        <taxon>Bacillaceae</taxon>
        <taxon>Melghiribacillus</taxon>
    </lineage>
</organism>
<dbReference type="InterPro" id="IPR036890">
    <property type="entry name" value="HATPase_C_sf"/>
</dbReference>
<evidence type="ECO:0000256" key="5">
    <source>
        <dbReference type="ARBA" id="ARBA00023012"/>
    </source>
</evidence>
<dbReference type="SUPFAM" id="SSF55874">
    <property type="entry name" value="ATPase domain of HSP90 chaperone/DNA topoisomerase II/histidine kinase"/>
    <property type="match status" value="1"/>
</dbReference>
<dbReference type="EC" id="2.7.13.3" evidence="2"/>
<dbReference type="GO" id="GO:0046983">
    <property type="term" value="F:protein dimerization activity"/>
    <property type="evidence" value="ECO:0007669"/>
    <property type="project" value="InterPro"/>
</dbReference>